<keyword evidence="4" id="KW-0804">Transcription</keyword>
<proteinExistence type="predicted"/>
<evidence type="ECO:0000259" key="5">
    <source>
        <dbReference type="PROSITE" id="PS50932"/>
    </source>
</evidence>
<keyword evidence="1" id="KW-0678">Repressor</keyword>
<dbReference type="STRING" id="39495.SAMN02745111_01371"/>
<dbReference type="InterPro" id="IPR046335">
    <property type="entry name" value="LacI/GalR-like_sensor"/>
</dbReference>
<keyword evidence="3" id="KW-0238">DNA-binding</keyword>
<evidence type="ECO:0000313" key="6">
    <source>
        <dbReference type="EMBL" id="SKA67012.1"/>
    </source>
</evidence>
<evidence type="ECO:0000313" key="7">
    <source>
        <dbReference type="Proteomes" id="UP000190814"/>
    </source>
</evidence>
<dbReference type="CDD" id="cd01392">
    <property type="entry name" value="HTH_LacI"/>
    <property type="match status" value="1"/>
</dbReference>
<dbReference type="Gene3D" id="3.40.50.2300">
    <property type="match status" value="2"/>
</dbReference>
<dbReference type="InterPro" id="IPR028082">
    <property type="entry name" value="Peripla_BP_I"/>
</dbReference>
<protein>
    <submittedName>
        <fullName evidence="6">LacI family transcriptional regulator, purine nucleotide synthesis repressor</fullName>
    </submittedName>
</protein>
<dbReference type="PANTHER" id="PTHR30146">
    <property type="entry name" value="LACI-RELATED TRANSCRIPTIONAL REPRESSOR"/>
    <property type="match status" value="1"/>
</dbReference>
<evidence type="ECO:0000256" key="1">
    <source>
        <dbReference type="ARBA" id="ARBA00022491"/>
    </source>
</evidence>
<accession>A0A1T4VPU2</accession>
<sequence>MGTLKEIAAKCKVSTATVSKALNDHKDISDETKELVRKVAKEMNYFPNANARALKTRRTYNIGVLFEDEAKNGLTHDYFASVLDSFKRTVEKKGYDITFVNTNIEGRNGLSLVEHCRYRGFDGVMIACMDFEDRQIQELIASKIPVVIIDYIAMGRISVVSDNISGIRDLLTYVYNMGHRKVAYVHGDDSSVSRDRIYSFKKTAQRLGLKIPNKYYIEAPYRIMTASQNATAALLDLPDPPTCIFYPDDYAAFGGINEINERGLSIPDDISIAGYDGIRIGRHIKPELTTLRQDTESIGEKAGEKLISLIEDPKGTKIEEVVVKGEVFEGNTVKDIRKNK</sequence>
<dbReference type="InterPro" id="IPR010982">
    <property type="entry name" value="Lambda_DNA-bd_dom_sf"/>
</dbReference>
<feature type="domain" description="HTH lacI-type" evidence="5">
    <location>
        <begin position="3"/>
        <end position="56"/>
    </location>
</feature>
<dbReference type="SMART" id="SM00354">
    <property type="entry name" value="HTH_LACI"/>
    <property type="match status" value="1"/>
</dbReference>
<evidence type="ECO:0000256" key="4">
    <source>
        <dbReference type="ARBA" id="ARBA00023163"/>
    </source>
</evidence>
<dbReference type="InterPro" id="IPR000843">
    <property type="entry name" value="HTH_LacI"/>
</dbReference>
<dbReference type="Proteomes" id="UP000190814">
    <property type="component" value="Unassembled WGS sequence"/>
</dbReference>
<dbReference type="AlphaFoldDB" id="A0A1T4VPU2"/>
<keyword evidence="7" id="KW-1185">Reference proteome</keyword>
<dbReference type="SUPFAM" id="SSF53822">
    <property type="entry name" value="Periplasmic binding protein-like I"/>
    <property type="match status" value="1"/>
</dbReference>
<dbReference type="Pfam" id="PF13377">
    <property type="entry name" value="Peripla_BP_3"/>
    <property type="match status" value="1"/>
</dbReference>
<organism evidence="6 7">
    <name type="scientific">Eubacterium uniforme</name>
    <dbReference type="NCBI Taxonomy" id="39495"/>
    <lineage>
        <taxon>Bacteria</taxon>
        <taxon>Bacillati</taxon>
        <taxon>Bacillota</taxon>
        <taxon>Clostridia</taxon>
        <taxon>Eubacteriales</taxon>
        <taxon>Eubacteriaceae</taxon>
        <taxon>Eubacterium</taxon>
    </lineage>
</organism>
<reference evidence="6 7" key="1">
    <citation type="submission" date="2017-02" db="EMBL/GenBank/DDBJ databases">
        <authorList>
            <person name="Peterson S.W."/>
        </authorList>
    </citation>
    <scope>NUCLEOTIDE SEQUENCE [LARGE SCALE GENOMIC DNA]</scope>
    <source>
        <strain evidence="6 7">ATCC 35992</strain>
    </source>
</reference>
<dbReference type="PROSITE" id="PS50932">
    <property type="entry name" value="HTH_LACI_2"/>
    <property type="match status" value="1"/>
</dbReference>
<dbReference type="SUPFAM" id="SSF47413">
    <property type="entry name" value="lambda repressor-like DNA-binding domains"/>
    <property type="match status" value="1"/>
</dbReference>
<gene>
    <name evidence="6" type="ORF">SAMN02745111_01371</name>
</gene>
<dbReference type="GO" id="GO:0003700">
    <property type="term" value="F:DNA-binding transcription factor activity"/>
    <property type="evidence" value="ECO:0007669"/>
    <property type="project" value="TreeGrafter"/>
</dbReference>
<evidence type="ECO:0000256" key="2">
    <source>
        <dbReference type="ARBA" id="ARBA00023015"/>
    </source>
</evidence>
<dbReference type="Gene3D" id="1.10.260.40">
    <property type="entry name" value="lambda repressor-like DNA-binding domains"/>
    <property type="match status" value="1"/>
</dbReference>
<dbReference type="Pfam" id="PF00356">
    <property type="entry name" value="LacI"/>
    <property type="match status" value="1"/>
</dbReference>
<dbReference type="EMBL" id="FUXZ01000008">
    <property type="protein sequence ID" value="SKA67012.1"/>
    <property type="molecule type" value="Genomic_DNA"/>
</dbReference>
<name>A0A1T4VPU2_9FIRM</name>
<keyword evidence="2" id="KW-0805">Transcription regulation</keyword>
<dbReference type="RefSeq" id="WP_078766250.1">
    <property type="nucleotide sequence ID" value="NZ_FUXZ01000008.1"/>
</dbReference>
<dbReference type="PANTHER" id="PTHR30146:SF148">
    <property type="entry name" value="HTH-TYPE TRANSCRIPTIONAL REPRESSOR PURR-RELATED"/>
    <property type="match status" value="1"/>
</dbReference>
<evidence type="ECO:0000256" key="3">
    <source>
        <dbReference type="ARBA" id="ARBA00023125"/>
    </source>
</evidence>
<dbReference type="CDD" id="cd06267">
    <property type="entry name" value="PBP1_LacI_sugar_binding-like"/>
    <property type="match status" value="1"/>
</dbReference>
<dbReference type="GO" id="GO:0000976">
    <property type="term" value="F:transcription cis-regulatory region binding"/>
    <property type="evidence" value="ECO:0007669"/>
    <property type="project" value="TreeGrafter"/>
</dbReference>
<dbReference type="OrthoDB" id="1776574at2"/>